<sequence length="63" mass="7830">MYYKDYKKETTGRNEFMFTTSILDKELFNEALNWYCNENRSRQYNEGLNLIFDRIDLLERFEV</sequence>
<dbReference type="AlphaFoldDB" id="A0AAW4M9I0"/>
<dbReference type="EMBL" id="JAHPYS010000012">
    <property type="protein sequence ID" value="MBU9138595.1"/>
    <property type="molecule type" value="Genomic_DNA"/>
</dbReference>
<name>A0AAW4M9I0_PHOVU</name>
<organism evidence="1 2">
    <name type="scientific">Phocaeicola vulgatus</name>
    <name type="common">Bacteroides vulgatus</name>
    <dbReference type="NCBI Taxonomy" id="821"/>
    <lineage>
        <taxon>Bacteria</taxon>
        <taxon>Pseudomonadati</taxon>
        <taxon>Bacteroidota</taxon>
        <taxon>Bacteroidia</taxon>
        <taxon>Bacteroidales</taxon>
        <taxon>Bacteroidaceae</taxon>
        <taxon>Phocaeicola</taxon>
    </lineage>
</organism>
<proteinExistence type="predicted"/>
<dbReference type="Proteomes" id="UP000736888">
    <property type="component" value="Unassembled WGS sequence"/>
</dbReference>
<reference evidence="1" key="1">
    <citation type="submission" date="2021-06" db="EMBL/GenBank/DDBJ databases">
        <title>Collection of gut derived symbiotic bacterial strains cultured from healthy donors.</title>
        <authorList>
            <person name="Lin H."/>
            <person name="Littmann E."/>
            <person name="Pamer E.G."/>
        </authorList>
    </citation>
    <scope>NUCLEOTIDE SEQUENCE</scope>
    <source>
        <strain evidence="1">MSK.6.33</strain>
    </source>
</reference>
<comment type="caution">
    <text evidence="1">The sequence shown here is derived from an EMBL/GenBank/DDBJ whole genome shotgun (WGS) entry which is preliminary data.</text>
</comment>
<evidence type="ECO:0000313" key="2">
    <source>
        <dbReference type="Proteomes" id="UP000736888"/>
    </source>
</evidence>
<dbReference type="RefSeq" id="WP_134996372.1">
    <property type="nucleotide sequence ID" value="NZ_JAHPYS010000012.1"/>
</dbReference>
<accession>A0AAW4M9I0</accession>
<protein>
    <submittedName>
        <fullName evidence="1">Uncharacterized protein</fullName>
    </submittedName>
</protein>
<gene>
    <name evidence="1" type="ORF">KTG10_07485</name>
</gene>
<evidence type="ECO:0000313" key="1">
    <source>
        <dbReference type="EMBL" id="MBU9138595.1"/>
    </source>
</evidence>